<proteinExistence type="predicted"/>
<gene>
    <name evidence="11" type="ORF">DICVIV_03858</name>
</gene>
<keyword evidence="7" id="KW-1015">Disulfide bond</keyword>
<dbReference type="PANTHER" id="PTHR10574">
    <property type="entry name" value="NETRIN/LAMININ-RELATED"/>
    <property type="match status" value="1"/>
</dbReference>
<comment type="subcellular location">
    <subcellularLocation>
        <location evidence="1">Secreted</location>
        <location evidence="1">Extracellular space</location>
        <location evidence="1">Extracellular matrix</location>
        <location evidence="1">Basement membrane</location>
    </subcellularLocation>
</comment>
<dbReference type="Proteomes" id="UP000053766">
    <property type="component" value="Unassembled WGS sequence"/>
</dbReference>
<keyword evidence="9" id="KW-0424">Laminin EGF-like domain</keyword>
<dbReference type="PROSITE" id="PS01248">
    <property type="entry name" value="EGF_LAM_1"/>
    <property type="match status" value="1"/>
</dbReference>
<evidence type="ECO:0000256" key="4">
    <source>
        <dbReference type="ARBA" id="ARBA00022729"/>
    </source>
</evidence>
<name>A0A0D8XZU3_DICVI</name>
<evidence type="ECO:0000256" key="1">
    <source>
        <dbReference type="ARBA" id="ARBA00004302"/>
    </source>
</evidence>
<reference evidence="12" key="2">
    <citation type="journal article" date="2016" name="Sci. Rep.">
        <title>Dictyocaulus viviparus genome, variome and transcriptome elucidate lungworm biology and support future intervention.</title>
        <authorList>
            <person name="McNulty S.N."/>
            <person name="Strube C."/>
            <person name="Rosa B.A."/>
            <person name="Martin J.C."/>
            <person name="Tyagi R."/>
            <person name="Choi Y.J."/>
            <person name="Wang Q."/>
            <person name="Hallsworth Pepin K."/>
            <person name="Zhang X."/>
            <person name="Ozersky P."/>
            <person name="Wilson R.K."/>
            <person name="Sternberg P.W."/>
            <person name="Gasser R.B."/>
            <person name="Mitreva M."/>
        </authorList>
    </citation>
    <scope>NUCLEOTIDE SEQUENCE [LARGE SCALE GENOMIC DNA]</scope>
    <source>
        <strain evidence="12">HannoverDv2000</strain>
    </source>
</reference>
<evidence type="ECO:0000256" key="9">
    <source>
        <dbReference type="ARBA" id="ARBA00023292"/>
    </source>
</evidence>
<evidence type="ECO:0000313" key="11">
    <source>
        <dbReference type="EMBL" id="KJH49985.1"/>
    </source>
</evidence>
<keyword evidence="8" id="KW-0325">Glycoprotein</keyword>
<dbReference type="CDD" id="cd00055">
    <property type="entry name" value="EGF_Lam"/>
    <property type="match status" value="1"/>
</dbReference>
<dbReference type="GO" id="GO:0005604">
    <property type="term" value="C:basement membrane"/>
    <property type="evidence" value="ECO:0007669"/>
    <property type="project" value="UniProtKB-SubCell"/>
</dbReference>
<accession>A0A0D8XZU3</accession>
<organism evidence="11 12">
    <name type="scientific">Dictyocaulus viviparus</name>
    <name type="common">Bovine lungworm</name>
    <dbReference type="NCBI Taxonomy" id="29172"/>
    <lineage>
        <taxon>Eukaryota</taxon>
        <taxon>Metazoa</taxon>
        <taxon>Ecdysozoa</taxon>
        <taxon>Nematoda</taxon>
        <taxon>Chromadorea</taxon>
        <taxon>Rhabditida</taxon>
        <taxon>Rhabditina</taxon>
        <taxon>Rhabditomorpha</taxon>
        <taxon>Strongyloidea</taxon>
        <taxon>Metastrongylidae</taxon>
        <taxon>Dictyocaulus</taxon>
    </lineage>
</organism>
<dbReference type="AlphaFoldDB" id="A0A0D8XZU3"/>
<keyword evidence="6" id="KW-0084">Basement membrane</keyword>
<keyword evidence="3" id="KW-0272">Extracellular matrix</keyword>
<keyword evidence="12" id="KW-1185">Reference proteome</keyword>
<dbReference type="FunFam" id="2.10.25.10:FF:000130">
    <property type="entry name" value="Laminin subunit beta 1"/>
    <property type="match status" value="1"/>
</dbReference>
<evidence type="ECO:0000256" key="6">
    <source>
        <dbReference type="ARBA" id="ARBA00022869"/>
    </source>
</evidence>
<dbReference type="PANTHER" id="PTHR10574:SF444">
    <property type="entry name" value="BASEMENT MEMBRANE-SPECIFIC HEPARAN SULFATE PROTEOGLYCAN CORE PROTEIN"/>
    <property type="match status" value="1"/>
</dbReference>
<keyword evidence="5" id="KW-0677">Repeat</keyword>
<dbReference type="OrthoDB" id="8545473at2759"/>
<dbReference type="SUPFAM" id="SSF57196">
    <property type="entry name" value="EGF/Laminin"/>
    <property type="match status" value="2"/>
</dbReference>
<dbReference type="InterPro" id="IPR050440">
    <property type="entry name" value="Laminin/Netrin_ECM"/>
</dbReference>
<dbReference type="EMBL" id="KN716218">
    <property type="protein sequence ID" value="KJH49985.1"/>
    <property type="molecule type" value="Genomic_DNA"/>
</dbReference>
<dbReference type="InterPro" id="IPR002049">
    <property type="entry name" value="LE_dom"/>
</dbReference>
<evidence type="ECO:0000256" key="2">
    <source>
        <dbReference type="ARBA" id="ARBA00022525"/>
    </source>
</evidence>
<dbReference type="STRING" id="29172.A0A0D8XZU3"/>
<protein>
    <submittedName>
        <fullName evidence="11">Laminin EGF-like protein</fullName>
    </submittedName>
</protein>
<keyword evidence="4" id="KW-0732">Signal</keyword>
<dbReference type="Pfam" id="PF00053">
    <property type="entry name" value="EGF_laminin"/>
    <property type="match status" value="2"/>
</dbReference>
<reference evidence="11 12" key="1">
    <citation type="submission" date="2013-11" db="EMBL/GenBank/DDBJ databases">
        <title>Draft genome of the bovine lungworm Dictyocaulus viviparus.</title>
        <authorList>
            <person name="Mitreva M."/>
        </authorList>
    </citation>
    <scope>NUCLEOTIDE SEQUENCE [LARGE SCALE GENOMIC DNA]</scope>
    <source>
        <strain evidence="11 12">HannoverDv2000</strain>
    </source>
</reference>
<evidence type="ECO:0000313" key="12">
    <source>
        <dbReference type="Proteomes" id="UP000053766"/>
    </source>
</evidence>
<dbReference type="GO" id="GO:0009887">
    <property type="term" value="P:animal organ morphogenesis"/>
    <property type="evidence" value="ECO:0007669"/>
    <property type="project" value="TreeGrafter"/>
</dbReference>
<evidence type="ECO:0000259" key="10">
    <source>
        <dbReference type="PROSITE" id="PS01248"/>
    </source>
</evidence>
<keyword evidence="2" id="KW-0964">Secreted</keyword>
<evidence type="ECO:0000256" key="3">
    <source>
        <dbReference type="ARBA" id="ARBA00022530"/>
    </source>
</evidence>
<sequence>MEINGTCKGCECNDNIDLMAIGNCDTKTGICLKCIGDTRGEHCEICKENHWGSALQHTCKPCGCHHVGAVAAQCNELNGECSCKDNYVGKQCDRCSVSSCRNLFFILYMYQT</sequence>
<evidence type="ECO:0000256" key="8">
    <source>
        <dbReference type="ARBA" id="ARBA00023180"/>
    </source>
</evidence>
<evidence type="ECO:0000256" key="7">
    <source>
        <dbReference type="ARBA" id="ARBA00023157"/>
    </source>
</evidence>
<dbReference type="Gene3D" id="2.10.25.10">
    <property type="entry name" value="Laminin"/>
    <property type="match status" value="2"/>
</dbReference>
<dbReference type="SMART" id="SM00180">
    <property type="entry name" value="EGF_Lam"/>
    <property type="match status" value="2"/>
</dbReference>
<dbReference type="GO" id="GO:0009888">
    <property type="term" value="P:tissue development"/>
    <property type="evidence" value="ECO:0007669"/>
    <property type="project" value="TreeGrafter"/>
</dbReference>
<evidence type="ECO:0000256" key="5">
    <source>
        <dbReference type="ARBA" id="ARBA00022737"/>
    </source>
</evidence>
<feature type="domain" description="Laminin EGF-like" evidence="10">
    <location>
        <begin position="31"/>
        <end position="64"/>
    </location>
</feature>